<comment type="caution">
    <text evidence="6">Lacks conserved residue(s) required for the propagation of feature annotation.</text>
</comment>
<geneLocation type="plasmid" evidence="9 11">
    <name>unnamed1</name>
</geneLocation>
<dbReference type="InterPro" id="IPR000023">
    <property type="entry name" value="Phosphofructokinase_dom"/>
</dbReference>
<dbReference type="InterPro" id="IPR035966">
    <property type="entry name" value="PKF_sf"/>
</dbReference>
<dbReference type="Gene3D" id="3.40.50.450">
    <property type="match status" value="1"/>
</dbReference>
<evidence type="ECO:0000256" key="2">
    <source>
        <dbReference type="ARBA" id="ARBA00022679"/>
    </source>
</evidence>
<dbReference type="EC" id="2.7.1.90" evidence="6"/>
<dbReference type="InterPro" id="IPR022953">
    <property type="entry name" value="ATP_PFK"/>
</dbReference>
<protein>
    <recommendedName>
        <fullName evidence="6">Pyrophosphate--fructose 6-phosphate 1-phosphotransferase</fullName>
        <ecNumber evidence="6">2.7.1.90</ecNumber>
    </recommendedName>
    <alternativeName>
        <fullName evidence="6">6-phosphofructokinase, pyrophosphate dependent</fullName>
    </alternativeName>
    <alternativeName>
        <fullName evidence="6">PPi-dependent phosphofructokinase</fullName>
        <shortName evidence="6">PPi-PFK</shortName>
    </alternativeName>
    <alternativeName>
        <fullName evidence="6">Pyrophosphate-dependent 6-phosphofructose-1-kinase</fullName>
    </alternativeName>
</protein>
<comment type="catalytic activity">
    <reaction evidence="6">
        <text>beta-D-fructose 6-phosphate + diphosphate = beta-D-fructose 1,6-bisphosphate + phosphate + H(+)</text>
        <dbReference type="Rhea" id="RHEA:13613"/>
        <dbReference type="ChEBI" id="CHEBI:15378"/>
        <dbReference type="ChEBI" id="CHEBI:32966"/>
        <dbReference type="ChEBI" id="CHEBI:33019"/>
        <dbReference type="ChEBI" id="CHEBI:43474"/>
        <dbReference type="ChEBI" id="CHEBI:57634"/>
        <dbReference type="EC" id="2.7.1.90"/>
    </reaction>
</comment>
<feature type="binding site" evidence="6">
    <location>
        <position position="137"/>
    </location>
    <ligand>
        <name>Mg(2+)</name>
        <dbReference type="ChEBI" id="CHEBI:18420"/>
        <note>catalytic</note>
    </ligand>
</feature>
<dbReference type="InterPro" id="IPR050929">
    <property type="entry name" value="PFKA"/>
</dbReference>
<dbReference type="EMBL" id="CP128401">
    <property type="protein sequence ID" value="WJW70168.1"/>
    <property type="molecule type" value="Genomic_DNA"/>
</dbReference>
<dbReference type="GO" id="GO:0047334">
    <property type="term" value="F:diphosphate-fructose-6-phosphate 1-phosphotransferase activity"/>
    <property type="evidence" value="ECO:0007669"/>
    <property type="project" value="UniProtKB-EC"/>
</dbReference>
<feature type="binding site" evidence="6">
    <location>
        <begin position="165"/>
        <end position="167"/>
    </location>
    <ligand>
        <name>substrate</name>
    </ligand>
</feature>
<feature type="binding site" evidence="6">
    <location>
        <begin position="212"/>
        <end position="214"/>
    </location>
    <ligand>
        <name>substrate</name>
    </ligand>
</feature>
<comment type="pathway">
    <text evidence="6">Carbohydrate degradation; glycolysis; D-glyceraldehyde 3-phosphate and glycerone phosphate from D-glucose: step 3/4.</text>
</comment>
<evidence type="ECO:0000313" key="8">
    <source>
        <dbReference type="EMBL" id="NWJ46846.1"/>
    </source>
</evidence>
<comment type="function">
    <text evidence="6">Catalyzes the phosphorylation of D-fructose 6-phosphate, the first committing step of glycolysis. Uses inorganic phosphate (PPi) as phosphoryl donor instead of ATP like common ATP-dependent phosphofructokinases (ATP-PFKs), which renders the reaction reversible, and can thus function both in glycolysis and gluconeogenesis. Consistently, PPi-PFK can replace the enzymes of both the forward (ATP-PFK) and reverse (fructose-bisphosphatase (FBPase)) reactions.</text>
</comment>
<feature type="binding site" evidence="6">
    <location>
        <position position="41"/>
    </location>
    <ligand>
        <name>diphosphate</name>
        <dbReference type="ChEBI" id="CHEBI:33019"/>
    </ligand>
</feature>
<dbReference type="PANTHER" id="PTHR45770">
    <property type="entry name" value="ATP-DEPENDENT 6-PHOSPHOFRUCTOKINASE 1"/>
    <property type="match status" value="1"/>
</dbReference>
<dbReference type="Pfam" id="PF00365">
    <property type="entry name" value="PFK"/>
    <property type="match status" value="1"/>
</dbReference>
<feature type="active site" description="Proton acceptor" evidence="6">
    <location>
        <position position="167"/>
    </location>
</feature>
<evidence type="ECO:0000256" key="6">
    <source>
        <dbReference type="HAMAP-Rule" id="MF_01978"/>
    </source>
</evidence>
<evidence type="ECO:0000256" key="4">
    <source>
        <dbReference type="ARBA" id="ARBA00022777"/>
    </source>
</evidence>
<dbReference type="InterPro" id="IPR011404">
    <property type="entry name" value="PPi-PFK"/>
</dbReference>
<evidence type="ECO:0000313" key="11">
    <source>
        <dbReference type="Proteomes" id="UP001431572"/>
    </source>
</evidence>
<dbReference type="Proteomes" id="UP001431572">
    <property type="component" value="Plasmid unnamed1"/>
</dbReference>
<comment type="similarity">
    <text evidence="6">Belongs to the phosphofructokinase type A (PFKA) family. PPi-dependent PFK group II subfamily. Clade 'B2' sub-subfamily.</text>
</comment>
<keyword evidence="3 6" id="KW-0479">Metal-binding</keyword>
<keyword evidence="6" id="KW-0963">Cytoplasm</keyword>
<gene>
    <name evidence="6" type="primary">pfp</name>
    <name evidence="8" type="ORF">HXX08_13345</name>
    <name evidence="9" type="ORF">OZ401_004676</name>
</gene>
<evidence type="ECO:0000259" key="7">
    <source>
        <dbReference type="Pfam" id="PF00365"/>
    </source>
</evidence>
<dbReference type="SUPFAM" id="SSF53784">
    <property type="entry name" value="Phosphofructokinase"/>
    <property type="match status" value="1"/>
</dbReference>
<dbReference type="PIRSF" id="PIRSF036483">
    <property type="entry name" value="PFK_XF0274"/>
    <property type="match status" value="1"/>
</dbReference>
<dbReference type="GO" id="GO:0005737">
    <property type="term" value="C:cytoplasm"/>
    <property type="evidence" value="ECO:0007669"/>
    <property type="project" value="UniProtKB-SubCell"/>
</dbReference>
<dbReference type="NCBIfam" id="NF010675">
    <property type="entry name" value="PRK14072.1"/>
    <property type="match status" value="1"/>
</dbReference>
<comment type="cofactor">
    <cofactor evidence="1 6">
        <name>Mg(2+)</name>
        <dbReference type="ChEBI" id="CHEBI:18420"/>
    </cofactor>
</comment>
<feature type="site" description="Important for catalytic activity; stabilizes the transition state when the phosphoryl donor is PPi" evidence="6">
    <location>
        <position position="164"/>
    </location>
</feature>
<keyword evidence="5 6" id="KW-0460">Magnesium</keyword>
<sequence length="426" mass="47004">MADYSNIPKDQRKLKSSLNEELPKTSECDIVENLIIGQSGGPSAVINASLAGVILELRERKFAGKVLGMQGGIEQYLAGQPPLDLSQYNDEQLHRLAHTAAAALGSCRVRLVEKDYDRLFSLFEQHQIRYFIYIGGNGSMNTSLRLEQEAKKRGYNLKCIGIPKTIDNDLYGTDHAPGFPSAARWLVIHTIDSGLDLLSMRGFDHVKIIEVMGRHAGWLAAATLLARSEISDPPHIVLVPELPFDEKVFLQKVAEVYEQVGCVLVVASEGLRNKEGKFLAELQAGIAIGRDVNGQALLSIGEGVSGYLTNLVIKELGLKARYDKPGTLQRSAACRSSIDLEEALSLGRASAKYLLEGMSGVMPALKRISNDPYKYAIEPISLSEITGRERVITSEFFKNQELDEAKIKEYLAPLIVPKPEIPFRFH</sequence>
<dbReference type="GO" id="GO:0003872">
    <property type="term" value="F:6-phosphofructokinase activity"/>
    <property type="evidence" value="ECO:0007669"/>
    <property type="project" value="UniProtKB-UniRule"/>
</dbReference>
<dbReference type="EMBL" id="JACATZ010000001">
    <property type="protein sequence ID" value="NWJ46846.1"/>
    <property type="molecule type" value="Genomic_DNA"/>
</dbReference>
<accession>A0A8T7M451</accession>
<keyword evidence="6" id="KW-0324">Glycolysis</keyword>
<comment type="subunit">
    <text evidence="6">Homodimer.</text>
</comment>
<dbReference type="PRINTS" id="PR00476">
    <property type="entry name" value="PHFRCTKINASE"/>
</dbReference>
<reference evidence="8 10" key="1">
    <citation type="submission" date="2020-06" db="EMBL/GenBank/DDBJ databases">
        <title>Anoxygenic phototrophic Chloroflexota member uses a Type I reaction center.</title>
        <authorList>
            <person name="Tsuji J.M."/>
            <person name="Shaw N.A."/>
            <person name="Nagashima S."/>
            <person name="Venkiteswaran J."/>
            <person name="Schiff S.L."/>
            <person name="Hanada S."/>
            <person name="Tank M."/>
            <person name="Neufeld J.D."/>
        </authorList>
    </citation>
    <scope>NUCLEOTIDE SEQUENCE [LARGE SCALE GENOMIC DNA]</scope>
    <source>
        <strain evidence="8">L227-S17</strain>
    </source>
</reference>
<keyword evidence="2 6" id="KW-0808">Transferase</keyword>
<comment type="subcellular location">
    <subcellularLocation>
        <location evidence="6">Cytoplasm</location>
    </subcellularLocation>
</comment>
<dbReference type="HAMAP" id="MF_01978">
    <property type="entry name" value="Phosphofructokinase_II_B2"/>
    <property type="match status" value="1"/>
</dbReference>
<proteinExistence type="inferred from homology"/>
<evidence type="ECO:0000256" key="3">
    <source>
        <dbReference type="ARBA" id="ARBA00022723"/>
    </source>
</evidence>
<dbReference type="GO" id="GO:0006002">
    <property type="term" value="P:fructose 6-phosphate metabolic process"/>
    <property type="evidence" value="ECO:0007669"/>
    <property type="project" value="InterPro"/>
</dbReference>
<dbReference type="RefSeq" id="WP_341472047.1">
    <property type="nucleotide sequence ID" value="NZ_CP128401.1"/>
</dbReference>
<dbReference type="AlphaFoldDB" id="A0A8T7M451"/>
<dbReference type="Gene3D" id="3.40.50.460">
    <property type="entry name" value="Phosphofructokinase domain"/>
    <property type="match status" value="1"/>
</dbReference>
<dbReference type="GO" id="GO:0046872">
    <property type="term" value="F:metal ion binding"/>
    <property type="evidence" value="ECO:0007669"/>
    <property type="project" value="UniProtKB-KW"/>
</dbReference>
<keyword evidence="4 6" id="KW-0418">Kinase</keyword>
<reference evidence="9" key="2">
    <citation type="journal article" date="2024" name="Nature">
        <title>Anoxygenic phototroph of the Chloroflexota uses a type I reaction centre.</title>
        <authorList>
            <person name="Tsuji J.M."/>
            <person name="Shaw N.A."/>
            <person name="Nagashima S."/>
            <person name="Venkiteswaran J.J."/>
            <person name="Schiff S.L."/>
            <person name="Watanabe T."/>
            <person name="Fukui M."/>
            <person name="Hanada S."/>
            <person name="Tank M."/>
            <person name="Neufeld J.D."/>
        </authorList>
    </citation>
    <scope>NUCLEOTIDE SEQUENCE</scope>
    <source>
        <strain evidence="9">L227-S17</strain>
        <plasmid evidence="9 11">unnamed1</plasmid>
    </source>
</reference>
<comment type="activity regulation">
    <text evidence="6">Non-allosteric.</text>
</comment>
<evidence type="ECO:0000313" key="10">
    <source>
        <dbReference type="Proteomes" id="UP000521676"/>
    </source>
</evidence>
<evidence type="ECO:0000256" key="1">
    <source>
        <dbReference type="ARBA" id="ARBA00001946"/>
    </source>
</evidence>
<name>A0A8T7M451_9CHLR</name>
<feature type="domain" description="Phosphofructokinase" evidence="7">
    <location>
        <begin position="34"/>
        <end position="334"/>
    </location>
</feature>
<evidence type="ECO:0000313" key="9">
    <source>
        <dbReference type="EMBL" id="WJW70168.1"/>
    </source>
</evidence>
<keyword evidence="9" id="KW-0614">Plasmid</keyword>
<feature type="binding site" evidence="6">
    <location>
        <position position="269"/>
    </location>
    <ligand>
        <name>substrate</name>
    </ligand>
</feature>
<dbReference type="Proteomes" id="UP000521676">
    <property type="component" value="Unassembled WGS sequence"/>
</dbReference>
<keyword evidence="11" id="KW-1185">Reference proteome</keyword>
<evidence type="ECO:0000256" key="5">
    <source>
        <dbReference type="ARBA" id="ARBA00022842"/>
    </source>
</evidence>
<organism evidence="8 10">
    <name type="scientific">Candidatus Chlorohelix allophototropha</name>
    <dbReference type="NCBI Taxonomy" id="3003348"/>
    <lineage>
        <taxon>Bacteria</taxon>
        <taxon>Bacillati</taxon>
        <taxon>Chloroflexota</taxon>
        <taxon>Chloroflexia</taxon>
        <taxon>Candidatus Chloroheliales</taxon>
        <taxon>Candidatus Chloroheliaceae</taxon>
        <taxon>Candidatus Chlorohelix</taxon>
    </lineage>
</organism>